<comment type="caution">
    <text evidence="1">The sequence shown here is derived from an EMBL/GenBank/DDBJ whole genome shotgun (WGS) entry which is preliminary data.</text>
</comment>
<accession>A0A8J2RIA3</accession>
<evidence type="ECO:0000313" key="1">
    <source>
        <dbReference type="EMBL" id="CAG9583448.1"/>
    </source>
</evidence>
<dbReference type="EMBL" id="CAKASE010000081">
    <property type="protein sequence ID" value="CAG9583448.1"/>
    <property type="molecule type" value="Genomic_DNA"/>
</dbReference>
<sequence length="86" mass="9490">MSPYLMGQCSSVMSAVYLLQRAHTPGDRLRGLPGGTRSLQTRPSLLVRIPLPGLRVHETQGLQQNACSYRTGKAHGHYKDNFVKLA</sequence>
<proteinExistence type="predicted"/>
<evidence type="ECO:0000313" key="2">
    <source>
        <dbReference type="Proteomes" id="UP000789524"/>
    </source>
</evidence>
<keyword evidence="2" id="KW-1185">Reference proteome</keyword>
<organism evidence="1 2">
    <name type="scientific">Danaus chrysippus</name>
    <name type="common">African queen</name>
    <dbReference type="NCBI Taxonomy" id="151541"/>
    <lineage>
        <taxon>Eukaryota</taxon>
        <taxon>Metazoa</taxon>
        <taxon>Ecdysozoa</taxon>
        <taxon>Arthropoda</taxon>
        <taxon>Hexapoda</taxon>
        <taxon>Insecta</taxon>
        <taxon>Pterygota</taxon>
        <taxon>Neoptera</taxon>
        <taxon>Endopterygota</taxon>
        <taxon>Lepidoptera</taxon>
        <taxon>Glossata</taxon>
        <taxon>Ditrysia</taxon>
        <taxon>Papilionoidea</taxon>
        <taxon>Nymphalidae</taxon>
        <taxon>Danainae</taxon>
        <taxon>Danaini</taxon>
        <taxon>Danaina</taxon>
        <taxon>Danaus</taxon>
        <taxon>Anosia</taxon>
    </lineage>
</organism>
<name>A0A8J2RIA3_9NEOP</name>
<reference evidence="1" key="1">
    <citation type="submission" date="2021-09" db="EMBL/GenBank/DDBJ databases">
        <authorList>
            <person name="Martin H S."/>
        </authorList>
    </citation>
    <scope>NUCLEOTIDE SEQUENCE</scope>
</reference>
<gene>
    <name evidence="1" type="ORF">DCHRY22_LOCUS14835</name>
</gene>
<dbReference type="Proteomes" id="UP000789524">
    <property type="component" value="Unassembled WGS sequence"/>
</dbReference>
<protein>
    <submittedName>
        <fullName evidence="1">(African queen) hypothetical protein</fullName>
    </submittedName>
</protein>
<dbReference type="AlphaFoldDB" id="A0A8J2RIA3"/>